<dbReference type="OrthoDB" id="1679953at2"/>
<sequence length="206" mass="22732">MGAADTLPRMHLGAVRGDQAVLQYAALYPRRFHAGKEVIAIAEEEMTLAPEPVPITSDPWLTELANWTSAVLGSKWQVYCGMWPPDVAAPAVMWQMIGMDVRALGPSSYEIQKRMTAFLLAEDTEREHAAVLRLLEGLGSAVKIPLDTAAKRYLRVVDPKLSLQPEEHAEGAALQGPLTVTLLQRTTRPVVEAPLMQAVFYQSKMR</sequence>
<comment type="caution">
    <text evidence="1">The sequence shown here is derived from an EMBL/GenBank/DDBJ whole genome shotgun (WGS) entry which is preliminary data.</text>
</comment>
<evidence type="ECO:0000313" key="2">
    <source>
        <dbReference type="Proteomes" id="UP000019598"/>
    </source>
</evidence>
<dbReference type="Proteomes" id="UP000019598">
    <property type="component" value="Unassembled WGS sequence"/>
</dbReference>
<evidence type="ECO:0000313" key="1">
    <source>
        <dbReference type="EMBL" id="EOS57657.1"/>
    </source>
</evidence>
<name>R9LPK6_9BACL</name>
<dbReference type="EMBL" id="ASSZ01000011">
    <property type="protein sequence ID" value="EOS57657.1"/>
    <property type="molecule type" value="Genomic_DNA"/>
</dbReference>
<accession>R9LPK6</accession>
<dbReference type="AlphaFoldDB" id="R9LPK6"/>
<protein>
    <submittedName>
        <fullName evidence="1">Uncharacterized protein</fullName>
    </submittedName>
</protein>
<dbReference type="PATRIC" id="fig|1235795.3.peg.659"/>
<organism evidence="1 2">
    <name type="scientific">Paenibacillus barengoltzii G22</name>
    <dbReference type="NCBI Taxonomy" id="1235795"/>
    <lineage>
        <taxon>Bacteria</taxon>
        <taxon>Bacillati</taxon>
        <taxon>Bacillota</taxon>
        <taxon>Bacilli</taxon>
        <taxon>Bacillales</taxon>
        <taxon>Paenibacillaceae</taxon>
        <taxon>Paenibacillus</taxon>
    </lineage>
</organism>
<dbReference type="GeneID" id="43343766"/>
<proteinExistence type="predicted"/>
<dbReference type="STRING" id="1235795.C812_00702"/>
<gene>
    <name evidence="1" type="ORF">C812_00702</name>
</gene>
<dbReference type="RefSeq" id="WP_016311282.1">
    <property type="nucleotide sequence ID" value="NZ_KE159652.1"/>
</dbReference>
<reference evidence="1 2" key="1">
    <citation type="submission" date="2013-04" db="EMBL/GenBank/DDBJ databases">
        <title>The Genome Sequence of Paenibacillus barengoltzii G22.</title>
        <authorList>
            <consortium name="The Broad Institute Genomics Platform"/>
            <consortium name="The Broad Institute Genome Sequencing Center for Infectious Disease"/>
            <person name="Earl A."/>
            <person name="Xavier R."/>
            <person name="Elson C."/>
            <person name="Duck W."/>
            <person name="Walker B."/>
            <person name="Young S."/>
            <person name="Zeng Q."/>
            <person name="Gargeya S."/>
            <person name="Fitzgerald M."/>
            <person name="Haas B."/>
            <person name="Abouelleil A."/>
            <person name="Allen A.W."/>
            <person name="Alvarado L."/>
            <person name="Arachchi H.M."/>
            <person name="Berlin A.M."/>
            <person name="Chapman S.B."/>
            <person name="Gainer-Dewar J."/>
            <person name="Goldberg J."/>
            <person name="Griggs A."/>
            <person name="Gujja S."/>
            <person name="Hansen M."/>
            <person name="Howarth C."/>
            <person name="Imamovic A."/>
            <person name="Ireland A."/>
            <person name="Larimer J."/>
            <person name="McCowan C."/>
            <person name="Murphy C."/>
            <person name="Pearson M."/>
            <person name="Poon T.W."/>
            <person name="Priest M."/>
            <person name="Roberts A."/>
            <person name="Saif S."/>
            <person name="Shea T."/>
            <person name="Sisk P."/>
            <person name="Sykes S."/>
            <person name="Wortman J."/>
            <person name="Nusbaum C."/>
            <person name="Birren B."/>
        </authorList>
    </citation>
    <scope>NUCLEOTIDE SEQUENCE [LARGE SCALE GENOMIC DNA]</scope>
    <source>
        <strain evidence="1 2">G22</strain>
    </source>
</reference>
<dbReference type="HOGENOM" id="CLU_1330852_0_0_9"/>